<name>A0ABW8P3W5_9PSED</name>
<evidence type="ECO:0008006" key="3">
    <source>
        <dbReference type="Google" id="ProtNLM"/>
    </source>
</evidence>
<comment type="caution">
    <text evidence="1">The sequence shown here is derived from an EMBL/GenBank/DDBJ whole genome shotgun (WGS) entry which is preliminary data.</text>
</comment>
<evidence type="ECO:0000313" key="2">
    <source>
        <dbReference type="Proteomes" id="UP001621534"/>
    </source>
</evidence>
<accession>A0ABW8P3W5</accession>
<sequence>MKSTDPLAASPDLERIGITDNELARVHIYPSHESIVAIDQLNQQPVPVFILPHSSMGLGDIVKLTFQGFRGDNPPTIRRWSITIETTDTLIEFRVADSELSVWKDNYIKVNYTVLAKDSDEIKFTSSEQRFDIVKTYEPDNLLEPPTIPDTEDGFLNPALIGAEGATVTLRYDDVEEHDEGVLLIQAFNGSDSVVANTQQWRRANTDDVNNKRLNFTIEKAWFEQLLDHQLKLSAQIATTSFARSSKPGELTVKKSRILPAPSLAGAVNGEVAAIVIRQAAVLQIPKDAEIQDATVLGCVSTEQGTLLASVVMKPPTDKQDNVIAFPEALFSSHIGESLNWYYEVCDGITYERSLLRNIKLNNLPLSSMPAIQCVETYGEDTLALKNLMPALSGASLKLNRWPFMKQGQIVNIKVSLKYEKERKDYAFEQHLVSADDVKQGAVVKLLPREELLKVQHGSHMVITAQVAFRNGGPAQPFKSVTLQLID</sequence>
<protein>
    <recommendedName>
        <fullName evidence="3">Ig-like domain-containing protein</fullName>
    </recommendedName>
</protein>
<gene>
    <name evidence="1" type="ORF">KW869_25810</name>
</gene>
<reference evidence="1 2" key="1">
    <citation type="journal article" date="2012" name="Plant Soil">
        <title>Screening of plant growth-promoting traits in arsenic-resistant bacteria isolated from the rhizosphere of soybean plants from Argentinean agricultural soil.</title>
        <authorList>
            <person name="Wevar Oller A.L."/>
            <person name="Talano M.A."/>
            <person name="Agostini E."/>
        </authorList>
    </citation>
    <scope>NUCLEOTIDE SEQUENCE [LARGE SCALE GENOMIC DNA]</scope>
    <source>
        <strain evidence="1 2">AW4</strain>
    </source>
</reference>
<dbReference type="RefSeq" id="WP_405130367.1">
    <property type="nucleotide sequence ID" value="NZ_JAHWXS010000047.1"/>
</dbReference>
<dbReference type="Proteomes" id="UP001621534">
    <property type="component" value="Unassembled WGS sequence"/>
</dbReference>
<organism evidence="1 2">
    <name type="scientific">Pseudomonas urmiensis</name>
    <dbReference type="NCBI Taxonomy" id="2745493"/>
    <lineage>
        <taxon>Bacteria</taxon>
        <taxon>Pseudomonadati</taxon>
        <taxon>Pseudomonadota</taxon>
        <taxon>Gammaproteobacteria</taxon>
        <taxon>Pseudomonadales</taxon>
        <taxon>Pseudomonadaceae</taxon>
        <taxon>Pseudomonas</taxon>
    </lineage>
</organism>
<proteinExistence type="predicted"/>
<dbReference type="EMBL" id="JAHWXS010000047">
    <property type="protein sequence ID" value="MFK5736960.1"/>
    <property type="molecule type" value="Genomic_DNA"/>
</dbReference>
<keyword evidence="2" id="KW-1185">Reference proteome</keyword>
<evidence type="ECO:0000313" key="1">
    <source>
        <dbReference type="EMBL" id="MFK5736960.1"/>
    </source>
</evidence>